<proteinExistence type="inferred from homology"/>
<evidence type="ECO:0000256" key="4">
    <source>
        <dbReference type="PIRSR" id="PIRSR006806-1"/>
    </source>
</evidence>
<protein>
    <recommendedName>
        <fullName evidence="5">5-formyltetrahydrofolate cyclo-ligase</fullName>
        <ecNumber evidence="5">6.3.3.2</ecNumber>
    </recommendedName>
</protein>
<dbReference type="GO" id="GO:0030272">
    <property type="term" value="F:5-formyltetrahydrofolate cyclo-ligase activity"/>
    <property type="evidence" value="ECO:0007669"/>
    <property type="project" value="UniProtKB-EC"/>
</dbReference>
<sequence>MDKKETRKQVLDQRKTFTKEYVEENGRQIFQKIKEMDVYKRSSIVMAYVSFENEVDTFPMIQEMIQEGKTVITPICNFKDRTMKLAVTRNFPEGFMETKYGILELPMDHPEAVEPEEVDLIITPGVAFTRDGKRLGYGAGFYDRLLSKKRPDCPTVCPAFTEFVLEDLPTDQYDLPVDYVVTKDELIDTRKERGRMEHA</sequence>
<dbReference type="Gene3D" id="3.40.50.10420">
    <property type="entry name" value="NagB/RpiA/CoA transferase-like"/>
    <property type="match status" value="1"/>
</dbReference>
<dbReference type="RefSeq" id="WP_207299654.1">
    <property type="nucleotide sequence ID" value="NZ_CP071444.1"/>
</dbReference>
<keyword evidence="3 4" id="KW-0067">ATP-binding</keyword>
<gene>
    <name evidence="6" type="ORF">J0B03_11060</name>
</gene>
<dbReference type="EC" id="6.3.3.2" evidence="5"/>
<dbReference type="InterPro" id="IPR002698">
    <property type="entry name" value="FTHF_cligase"/>
</dbReference>
<dbReference type="AlphaFoldDB" id="A0A974XEE1"/>
<dbReference type="KEGG" id="alka:J0B03_11060"/>
<dbReference type="PANTHER" id="PTHR23407">
    <property type="entry name" value="ATPASE INHIBITOR/5-FORMYLTETRAHYDROFOLATE CYCLO-LIGASE"/>
    <property type="match status" value="1"/>
</dbReference>
<dbReference type="Proteomes" id="UP000663499">
    <property type="component" value="Chromosome"/>
</dbReference>
<dbReference type="EMBL" id="CP071444">
    <property type="protein sequence ID" value="QSX08312.1"/>
    <property type="molecule type" value="Genomic_DNA"/>
</dbReference>
<reference evidence="6" key="1">
    <citation type="submission" date="2021-03" db="EMBL/GenBank/DDBJ databases">
        <title>Alkalibacter marinus sp. nov., isolated from tidal flat sediment.</title>
        <authorList>
            <person name="Namirimu T."/>
            <person name="Yang J.-A."/>
            <person name="Yang S.-H."/>
            <person name="Kim Y.-J."/>
            <person name="Kwon K.K."/>
        </authorList>
    </citation>
    <scope>NUCLEOTIDE SEQUENCE</scope>
    <source>
        <strain evidence="6">ES005</strain>
    </source>
</reference>
<evidence type="ECO:0000256" key="2">
    <source>
        <dbReference type="ARBA" id="ARBA00022741"/>
    </source>
</evidence>
<keyword evidence="7" id="KW-1185">Reference proteome</keyword>
<dbReference type="GO" id="GO:0035999">
    <property type="term" value="P:tetrahydrofolate interconversion"/>
    <property type="evidence" value="ECO:0007669"/>
    <property type="project" value="TreeGrafter"/>
</dbReference>
<feature type="binding site" evidence="4">
    <location>
        <begin position="134"/>
        <end position="142"/>
    </location>
    <ligand>
        <name>ATP</name>
        <dbReference type="ChEBI" id="CHEBI:30616"/>
    </ligand>
</feature>
<dbReference type="SUPFAM" id="SSF100950">
    <property type="entry name" value="NagB/RpiA/CoA transferase-like"/>
    <property type="match status" value="1"/>
</dbReference>
<dbReference type="GO" id="GO:0009396">
    <property type="term" value="P:folic acid-containing compound biosynthetic process"/>
    <property type="evidence" value="ECO:0007669"/>
    <property type="project" value="TreeGrafter"/>
</dbReference>
<evidence type="ECO:0000256" key="3">
    <source>
        <dbReference type="ARBA" id="ARBA00022840"/>
    </source>
</evidence>
<evidence type="ECO:0000313" key="7">
    <source>
        <dbReference type="Proteomes" id="UP000663499"/>
    </source>
</evidence>
<dbReference type="PANTHER" id="PTHR23407:SF1">
    <property type="entry name" value="5-FORMYLTETRAHYDROFOLATE CYCLO-LIGASE"/>
    <property type="match status" value="1"/>
</dbReference>
<feature type="binding site" evidence="4">
    <location>
        <position position="49"/>
    </location>
    <ligand>
        <name>substrate</name>
    </ligand>
</feature>
<evidence type="ECO:0000256" key="1">
    <source>
        <dbReference type="ARBA" id="ARBA00010638"/>
    </source>
</evidence>
<dbReference type="Pfam" id="PF01812">
    <property type="entry name" value="5-FTHF_cyc-lig"/>
    <property type="match status" value="1"/>
</dbReference>
<comment type="similarity">
    <text evidence="1 5">Belongs to the 5-formyltetrahydrofolate cyclo-ligase family.</text>
</comment>
<name>A0A974XEE1_9FIRM</name>
<accession>A0A974XEE1</accession>
<evidence type="ECO:0000256" key="5">
    <source>
        <dbReference type="RuleBase" id="RU361279"/>
    </source>
</evidence>
<organism evidence="6 7">
    <name type="scientific">Alkalibacter rhizosphaerae</name>
    <dbReference type="NCBI Taxonomy" id="2815577"/>
    <lineage>
        <taxon>Bacteria</taxon>
        <taxon>Bacillati</taxon>
        <taxon>Bacillota</taxon>
        <taxon>Clostridia</taxon>
        <taxon>Eubacteriales</taxon>
        <taxon>Eubacteriaceae</taxon>
        <taxon>Alkalibacter</taxon>
    </lineage>
</organism>
<keyword evidence="5" id="KW-0479">Metal-binding</keyword>
<evidence type="ECO:0000313" key="6">
    <source>
        <dbReference type="EMBL" id="QSX08312.1"/>
    </source>
</evidence>
<keyword evidence="6" id="KW-0436">Ligase</keyword>
<keyword evidence="2 4" id="KW-0547">Nucleotide-binding</keyword>
<keyword evidence="5" id="KW-0460">Magnesium</keyword>
<comment type="cofactor">
    <cofactor evidence="5">
        <name>Mg(2+)</name>
        <dbReference type="ChEBI" id="CHEBI:18420"/>
    </cofactor>
</comment>
<dbReference type="NCBIfam" id="TIGR02727">
    <property type="entry name" value="MTHFS_bact"/>
    <property type="match status" value="1"/>
</dbReference>
<dbReference type="GO" id="GO:0046872">
    <property type="term" value="F:metal ion binding"/>
    <property type="evidence" value="ECO:0007669"/>
    <property type="project" value="UniProtKB-KW"/>
</dbReference>
<comment type="catalytic activity">
    <reaction evidence="5">
        <text>(6S)-5-formyl-5,6,7,8-tetrahydrofolate + ATP = (6R)-5,10-methenyltetrahydrofolate + ADP + phosphate</text>
        <dbReference type="Rhea" id="RHEA:10488"/>
        <dbReference type="ChEBI" id="CHEBI:30616"/>
        <dbReference type="ChEBI" id="CHEBI:43474"/>
        <dbReference type="ChEBI" id="CHEBI:57455"/>
        <dbReference type="ChEBI" id="CHEBI:57457"/>
        <dbReference type="ChEBI" id="CHEBI:456216"/>
        <dbReference type="EC" id="6.3.3.2"/>
    </reaction>
</comment>
<feature type="binding site" evidence="4">
    <location>
        <position position="54"/>
    </location>
    <ligand>
        <name>substrate</name>
    </ligand>
</feature>
<feature type="binding site" evidence="4">
    <location>
        <begin position="3"/>
        <end position="7"/>
    </location>
    <ligand>
        <name>ATP</name>
        <dbReference type="ChEBI" id="CHEBI:30616"/>
    </ligand>
</feature>
<dbReference type="InterPro" id="IPR024185">
    <property type="entry name" value="FTHF_cligase-like_sf"/>
</dbReference>
<dbReference type="GO" id="GO:0005524">
    <property type="term" value="F:ATP binding"/>
    <property type="evidence" value="ECO:0007669"/>
    <property type="project" value="UniProtKB-KW"/>
</dbReference>
<dbReference type="InterPro" id="IPR037171">
    <property type="entry name" value="NagB/RpiA_transferase-like"/>
</dbReference>
<dbReference type="PIRSF" id="PIRSF006806">
    <property type="entry name" value="FTHF_cligase"/>
    <property type="match status" value="1"/>
</dbReference>